<dbReference type="OMA" id="CTRYIVR"/>
<evidence type="ECO:0000313" key="2">
    <source>
        <dbReference type="EnsemblPlants" id="KQL03416"/>
    </source>
</evidence>
<sequence length="398" mass="45724">MLQLQLQLQDLQDFPPVHDWSQLPADLLIRIFVDLDVLNLFSEARRLGHGPYCRNKSPCLLYSSNDNDPNTATLCRLTNKKLYRVMLPDPPPLRSCFVVGSCHGLLTIADEQSKLHLVNPLSRAQIALPPPLTIKNVRGCYTTDEVLDSYHLLKLDLVNHECDAQAEPDDLTLEQGCFYFYLRVAMSADPSSGRCIVDARWTWIDVDQRCYSYNDFFYNDSNGLFYVVRGNGEVHTIDLNGPSPVVKIILRPMAPCIDNNKYIAQAPWGGMLQVWRYDDIVEEGEGRAVQLEVYMVDLAEQKLVEIKNLQEHVLFIGFNTPFFLLAEDYNMLTPDCIYLTNDYMDYIYSKKFGPRQVLVFNMKDGSLTDLFPDSDSDFWLSWPLPIWITPYYSQDNKG</sequence>
<dbReference type="AlphaFoldDB" id="K3XRQ3"/>
<organism evidence="2 3">
    <name type="scientific">Setaria italica</name>
    <name type="common">Foxtail millet</name>
    <name type="synonym">Panicum italicum</name>
    <dbReference type="NCBI Taxonomy" id="4555"/>
    <lineage>
        <taxon>Eukaryota</taxon>
        <taxon>Viridiplantae</taxon>
        <taxon>Streptophyta</taxon>
        <taxon>Embryophyta</taxon>
        <taxon>Tracheophyta</taxon>
        <taxon>Spermatophyta</taxon>
        <taxon>Magnoliopsida</taxon>
        <taxon>Liliopsida</taxon>
        <taxon>Poales</taxon>
        <taxon>Poaceae</taxon>
        <taxon>PACMAD clade</taxon>
        <taxon>Panicoideae</taxon>
        <taxon>Panicodae</taxon>
        <taxon>Paniceae</taxon>
        <taxon>Cenchrinae</taxon>
        <taxon>Setaria</taxon>
    </lineage>
</organism>
<dbReference type="InParanoid" id="K3XRQ3"/>
<dbReference type="Pfam" id="PF03478">
    <property type="entry name" value="Beta-prop_KIB1-4"/>
    <property type="match status" value="1"/>
</dbReference>
<dbReference type="InterPro" id="IPR005174">
    <property type="entry name" value="KIB1-4_b-propeller"/>
</dbReference>
<dbReference type="EMBL" id="AGNK02002761">
    <property type="status" value="NOT_ANNOTATED_CDS"/>
    <property type="molecule type" value="Genomic_DNA"/>
</dbReference>
<reference evidence="2" key="2">
    <citation type="submission" date="2018-08" db="UniProtKB">
        <authorList>
            <consortium name="EnsemblPlants"/>
        </authorList>
    </citation>
    <scope>IDENTIFICATION</scope>
    <source>
        <strain evidence="2">Yugu1</strain>
    </source>
</reference>
<dbReference type="SUPFAM" id="SSF69322">
    <property type="entry name" value="Tricorn protease domain 2"/>
    <property type="match status" value="1"/>
</dbReference>
<dbReference type="STRING" id="4555.K3XRQ3"/>
<dbReference type="EnsemblPlants" id="KQL03416">
    <property type="protein sequence ID" value="KQL03416"/>
    <property type="gene ID" value="SETIT_004597mg"/>
</dbReference>
<evidence type="ECO:0000313" key="3">
    <source>
        <dbReference type="Proteomes" id="UP000004995"/>
    </source>
</evidence>
<proteinExistence type="predicted"/>
<protein>
    <recommendedName>
        <fullName evidence="1">KIB1-4 beta-propeller domain-containing protein</fullName>
    </recommendedName>
</protein>
<dbReference type="eggNOG" id="ENOG502QS0H">
    <property type="taxonomic scope" value="Eukaryota"/>
</dbReference>
<name>K3XRQ3_SETIT</name>
<feature type="domain" description="KIB1-4 beta-propeller" evidence="1">
    <location>
        <begin position="76"/>
        <end position="361"/>
    </location>
</feature>
<keyword evidence="3" id="KW-1185">Reference proteome</keyword>
<dbReference type="Gramene" id="KQL03416">
    <property type="protein sequence ID" value="KQL03416"/>
    <property type="gene ID" value="SETIT_004597mg"/>
</dbReference>
<reference evidence="3" key="1">
    <citation type="journal article" date="2012" name="Nat. Biotechnol.">
        <title>Reference genome sequence of the model plant Setaria.</title>
        <authorList>
            <person name="Bennetzen J.L."/>
            <person name="Schmutz J."/>
            <person name="Wang H."/>
            <person name="Percifield R."/>
            <person name="Hawkins J."/>
            <person name="Pontaroli A.C."/>
            <person name="Estep M."/>
            <person name="Feng L."/>
            <person name="Vaughn J.N."/>
            <person name="Grimwood J."/>
            <person name="Jenkins J."/>
            <person name="Barry K."/>
            <person name="Lindquist E."/>
            <person name="Hellsten U."/>
            <person name="Deshpande S."/>
            <person name="Wang X."/>
            <person name="Wu X."/>
            <person name="Mitros T."/>
            <person name="Triplett J."/>
            <person name="Yang X."/>
            <person name="Ye C.Y."/>
            <person name="Mauro-Herrera M."/>
            <person name="Wang L."/>
            <person name="Li P."/>
            <person name="Sharma M."/>
            <person name="Sharma R."/>
            <person name="Ronald P.C."/>
            <person name="Panaud O."/>
            <person name="Kellogg E.A."/>
            <person name="Brutnell T.P."/>
            <person name="Doust A.N."/>
            <person name="Tuskan G.A."/>
            <person name="Rokhsar D."/>
            <person name="Devos K.M."/>
        </authorList>
    </citation>
    <scope>NUCLEOTIDE SEQUENCE [LARGE SCALE GENOMIC DNA]</scope>
    <source>
        <strain evidence="3">cv. Yugu1</strain>
    </source>
</reference>
<dbReference type="Proteomes" id="UP000004995">
    <property type="component" value="Unassembled WGS sequence"/>
</dbReference>
<dbReference type="PANTHER" id="PTHR44586:SF17">
    <property type="entry name" value="DUF295 DOMAIN-CONTAINING PROTEIN"/>
    <property type="match status" value="1"/>
</dbReference>
<evidence type="ECO:0000259" key="1">
    <source>
        <dbReference type="Pfam" id="PF03478"/>
    </source>
</evidence>
<dbReference type="HOGENOM" id="CLU_019286_13_2_1"/>
<accession>K3XRQ3</accession>
<dbReference type="PANTHER" id="PTHR44586">
    <property type="entry name" value="F-BOX DOMAIN CONTAINING PROTEIN, EXPRESSED"/>
    <property type="match status" value="1"/>
</dbReference>